<keyword evidence="2" id="KW-1185">Reference proteome</keyword>
<evidence type="ECO:0000313" key="1">
    <source>
        <dbReference type="EMBL" id="PHN06695.1"/>
    </source>
</evidence>
<reference evidence="1 2" key="1">
    <citation type="submission" date="2017-10" db="EMBL/GenBank/DDBJ databases">
        <title>The draft genome sequence of Lewinella nigricans NBRC 102662.</title>
        <authorList>
            <person name="Wang K."/>
        </authorList>
    </citation>
    <scope>NUCLEOTIDE SEQUENCE [LARGE SCALE GENOMIC DNA]</scope>
    <source>
        <strain evidence="1 2">NBRC 102662</strain>
    </source>
</reference>
<evidence type="ECO:0000313" key="2">
    <source>
        <dbReference type="Proteomes" id="UP000223913"/>
    </source>
</evidence>
<dbReference type="Proteomes" id="UP000223913">
    <property type="component" value="Unassembled WGS sequence"/>
</dbReference>
<organism evidence="1 2">
    <name type="scientific">Flavilitoribacter nigricans (strain ATCC 23147 / DSM 23189 / NBRC 102662 / NCIMB 1420 / SS-2)</name>
    <name type="common">Lewinella nigricans</name>
    <dbReference type="NCBI Taxonomy" id="1122177"/>
    <lineage>
        <taxon>Bacteria</taxon>
        <taxon>Pseudomonadati</taxon>
        <taxon>Bacteroidota</taxon>
        <taxon>Saprospiria</taxon>
        <taxon>Saprospirales</taxon>
        <taxon>Lewinellaceae</taxon>
        <taxon>Flavilitoribacter</taxon>
    </lineage>
</organism>
<gene>
    <name evidence="1" type="ORF">CRP01_10385</name>
</gene>
<sequence length="153" mass="16806">MTLTLLLTFTGLMAQTAFRQTSQVKQEPYLTYKLNDVIVTGFSIQSGQAVIDATKLKEGYNHIATNTRSSTKLMLACATGTYGPIIKGLVVMDRYGRITPLGNPYAGKGGDGFGCPDGWDHKVICYTHPTYNYQVCYTRCTPTSITMQLPGNF</sequence>
<protein>
    <submittedName>
        <fullName evidence="1">Uncharacterized protein</fullName>
    </submittedName>
</protein>
<accession>A0A2D0NDZ0</accession>
<dbReference type="AlphaFoldDB" id="A0A2D0NDZ0"/>
<comment type="caution">
    <text evidence="1">The sequence shown here is derived from an EMBL/GenBank/DDBJ whole genome shotgun (WGS) entry which is preliminary data.</text>
</comment>
<name>A0A2D0NDZ0_FLAN2</name>
<dbReference type="EMBL" id="PDUD01000017">
    <property type="protein sequence ID" value="PHN06695.1"/>
    <property type="molecule type" value="Genomic_DNA"/>
</dbReference>
<proteinExistence type="predicted"/>